<dbReference type="AlphaFoldDB" id="A0A0C3QDU8"/>
<keyword evidence="5" id="KW-1185">Reference proteome</keyword>
<dbReference type="Proteomes" id="UP000054248">
    <property type="component" value="Unassembled WGS sequence"/>
</dbReference>
<sequence length="149" mass="17387">RNCLLYYLLKARNDDRRALFGRAKAVPRQYVILSDCYYYLDTGRLETAVVSVCDPRVTPDFTSKILHTLATEPSLDTKARSRLVLRYVRIGKPPLESQEDIECYLLTLCENSRILDAWLYQRTFSEDPGHDESKGRLIDLIFDDCLYRK</sequence>
<evidence type="ECO:0000259" key="3">
    <source>
        <dbReference type="Pfam" id="PF13934"/>
    </source>
</evidence>
<reference evidence="5" key="2">
    <citation type="submission" date="2015-01" db="EMBL/GenBank/DDBJ databases">
        <title>Evolutionary Origins and Diversification of the Mycorrhizal Mutualists.</title>
        <authorList>
            <consortium name="DOE Joint Genome Institute"/>
            <consortium name="Mycorrhizal Genomics Consortium"/>
            <person name="Kohler A."/>
            <person name="Kuo A."/>
            <person name="Nagy L.G."/>
            <person name="Floudas D."/>
            <person name="Copeland A."/>
            <person name="Barry K.W."/>
            <person name="Cichocki N."/>
            <person name="Veneault-Fourrey C."/>
            <person name="LaButti K."/>
            <person name="Lindquist E.A."/>
            <person name="Lipzen A."/>
            <person name="Lundell T."/>
            <person name="Morin E."/>
            <person name="Murat C."/>
            <person name="Riley R."/>
            <person name="Ohm R."/>
            <person name="Sun H."/>
            <person name="Tunlid A."/>
            <person name="Henrissat B."/>
            <person name="Grigoriev I.V."/>
            <person name="Hibbett D.S."/>
            <person name="Martin F."/>
        </authorList>
    </citation>
    <scope>NUCLEOTIDE SEQUENCE [LARGE SCALE GENOMIC DNA]</scope>
    <source>
        <strain evidence="5">MUT 4182</strain>
    </source>
</reference>
<dbReference type="InterPro" id="IPR025151">
    <property type="entry name" value="ELYS_dom"/>
</dbReference>
<accession>A0A0C3QDU8</accession>
<feature type="non-terminal residue" evidence="4">
    <location>
        <position position="1"/>
    </location>
</feature>
<keyword evidence="2" id="KW-0539">Nucleus</keyword>
<gene>
    <name evidence="4" type="ORF">M407DRAFT_78507</name>
</gene>
<proteinExistence type="predicted"/>
<evidence type="ECO:0000256" key="1">
    <source>
        <dbReference type="ARBA" id="ARBA00004123"/>
    </source>
</evidence>
<evidence type="ECO:0000313" key="5">
    <source>
        <dbReference type="Proteomes" id="UP000054248"/>
    </source>
</evidence>
<protein>
    <recommendedName>
        <fullName evidence="3">ELYS-like domain-containing protein</fullName>
    </recommendedName>
</protein>
<comment type="subcellular location">
    <subcellularLocation>
        <location evidence="1">Nucleus</location>
    </subcellularLocation>
</comment>
<dbReference type="GO" id="GO:0005634">
    <property type="term" value="C:nucleus"/>
    <property type="evidence" value="ECO:0007669"/>
    <property type="project" value="UniProtKB-SubCell"/>
</dbReference>
<dbReference type="OrthoDB" id="20729at2759"/>
<dbReference type="Pfam" id="PF13934">
    <property type="entry name" value="ELYS"/>
    <property type="match status" value="1"/>
</dbReference>
<dbReference type="EMBL" id="KN823093">
    <property type="protein sequence ID" value="KIO23064.1"/>
    <property type="molecule type" value="Genomic_DNA"/>
</dbReference>
<name>A0A0C3QDU8_9AGAM</name>
<dbReference type="HOGENOM" id="CLU_104460_0_0_1"/>
<evidence type="ECO:0000256" key="2">
    <source>
        <dbReference type="ARBA" id="ARBA00023242"/>
    </source>
</evidence>
<evidence type="ECO:0000313" key="4">
    <source>
        <dbReference type="EMBL" id="KIO23064.1"/>
    </source>
</evidence>
<reference evidence="4 5" key="1">
    <citation type="submission" date="2014-04" db="EMBL/GenBank/DDBJ databases">
        <authorList>
            <consortium name="DOE Joint Genome Institute"/>
            <person name="Kuo A."/>
            <person name="Girlanda M."/>
            <person name="Perotto S."/>
            <person name="Kohler A."/>
            <person name="Nagy L.G."/>
            <person name="Floudas D."/>
            <person name="Copeland A."/>
            <person name="Barry K.W."/>
            <person name="Cichocki N."/>
            <person name="Veneault-Fourrey C."/>
            <person name="LaButti K."/>
            <person name="Lindquist E.A."/>
            <person name="Lipzen A."/>
            <person name="Lundell T."/>
            <person name="Morin E."/>
            <person name="Murat C."/>
            <person name="Sun H."/>
            <person name="Tunlid A."/>
            <person name="Henrissat B."/>
            <person name="Grigoriev I.V."/>
            <person name="Hibbett D.S."/>
            <person name="Martin F."/>
            <person name="Nordberg H.P."/>
            <person name="Cantor M.N."/>
            <person name="Hua S.X."/>
        </authorList>
    </citation>
    <scope>NUCLEOTIDE SEQUENCE [LARGE SCALE GENOMIC DNA]</scope>
    <source>
        <strain evidence="4 5">MUT 4182</strain>
    </source>
</reference>
<feature type="domain" description="ELYS-like" evidence="3">
    <location>
        <begin position="1"/>
        <end position="145"/>
    </location>
</feature>
<organism evidence="4 5">
    <name type="scientific">Tulasnella calospora MUT 4182</name>
    <dbReference type="NCBI Taxonomy" id="1051891"/>
    <lineage>
        <taxon>Eukaryota</taxon>
        <taxon>Fungi</taxon>
        <taxon>Dikarya</taxon>
        <taxon>Basidiomycota</taxon>
        <taxon>Agaricomycotina</taxon>
        <taxon>Agaricomycetes</taxon>
        <taxon>Cantharellales</taxon>
        <taxon>Tulasnellaceae</taxon>
        <taxon>Tulasnella</taxon>
    </lineage>
</organism>
<dbReference type="STRING" id="1051891.A0A0C3QDU8"/>